<evidence type="ECO:0000259" key="6">
    <source>
        <dbReference type="PROSITE" id="PS50048"/>
    </source>
</evidence>
<organism evidence="7 8">
    <name type="scientific">Aspergillus kawachii</name>
    <name type="common">White koji mold</name>
    <name type="synonym">Aspergillus awamori var. kawachi</name>
    <dbReference type="NCBI Taxonomy" id="1069201"/>
    <lineage>
        <taxon>Eukaryota</taxon>
        <taxon>Fungi</taxon>
        <taxon>Dikarya</taxon>
        <taxon>Ascomycota</taxon>
        <taxon>Pezizomycotina</taxon>
        <taxon>Eurotiomycetes</taxon>
        <taxon>Eurotiomycetidae</taxon>
        <taxon>Eurotiales</taxon>
        <taxon>Aspergillaceae</taxon>
        <taxon>Aspergillus</taxon>
        <taxon>Aspergillus subgen. Circumdati</taxon>
    </lineage>
</organism>
<reference evidence="7" key="1">
    <citation type="submission" date="2021-01" db="EMBL/GenBank/DDBJ databases">
        <authorList>
            <consortium name="Aspergillus luchuensis mut. kawachii IFO 4304 genome sequencing consortium"/>
            <person name="Kazuki M."/>
            <person name="Futagami T."/>
        </authorList>
    </citation>
    <scope>NUCLEOTIDE SEQUENCE</scope>
    <source>
        <strain evidence="7">IFO 4308</strain>
    </source>
</reference>
<dbReference type="EMBL" id="AP024429">
    <property type="protein sequence ID" value="BCS00292.1"/>
    <property type="molecule type" value="Genomic_DNA"/>
</dbReference>
<name>A0A7R7WC89_ASPKA</name>
<evidence type="ECO:0000256" key="2">
    <source>
        <dbReference type="ARBA" id="ARBA00023015"/>
    </source>
</evidence>
<dbReference type="CDD" id="cd00067">
    <property type="entry name" value="GAL4"/>
    <property type="match status" value="1"/>
</dbReference>
<proteinExistence type="predicted"/>
<evidence type="ECO:0000256" key="4">
    <source>
        <dbReference type="ARBA" id="ARBA00023163"/>
    </source>
</evidence>
<evidence type="ECO:0000313" key="8">
    <source>
        <dbReference type="Proteomes" id="UP000661280"/>
    </source>
</evidence>
<dbReference type="KEGG" id="aluc:AKAW2_50633A"/>
<dbReference type="GeneID" id="64961613"/>
<dbReference type="InterPro" id="IPR001138">
    <property type="entry name" value="Zn2Cys6_DnaBD"/>
</dbReference>
<dbReference type="InterPro" id="IPR021858">
    <property type="entry name" value="Fun_TF"/>
</dbReference>
<dbReference type="Pfam" id="PF11951">
    <property type="entry name" value="Fungal_trans_2"/>
    <property type="match status" value="1"/>
</dbReference>
<dbReference type="GO" id="GO:0008270">
    <property type="term" value="F:zinc ion binding"/>
    <property type="evidence" value="ECO:0007669"/>
    <property type="project" value="InterPro"/>
</dbReference>
<dbReference type="AlphaFoldDB" id="A0A7R7WC89"/>
<dbReference type="PROSITE" id="PS00463">
    <property type="entry name" value="ZN2_CY6_FUNGAL_1"/>
    <property type="match status" value="1"/>
</dbReference>
<protein>
    <recommendedName>
        <fullName evidence="6">Zn(2)-C6 fungal-type domain-containing protein</fullName>
    </recommendedName>
</protein>
<keyword evidence="5" id="KW-0539">Nucleus</keyword>
<dbReference type="PANTHER" id="PTHR37534">
    <property type="entry name" value="TRANSCRIPTIONAL ACTIVATOR PROTEIN UGA3"/>
    <property type="match status" value="1"/>
</dbReference>
<reference evidence="7" key="2">
    <citation type="submission" date="2021-02" db="EMBL/GenBank/DDBJ databases">
        <title>Aspergillus luchuensis mut. kawachii IFO 4304 genome sequence.</title>
        <authorList>
            <person name="Mori K."/>
            <person name="Kadooka C."/>
            <person name="Goto M."/>
            <person name="Futagami T."/>
        </authorList>
    </citation>
    <scope>NUCLEOTIDE SEQUENCE</scope>
    <source>
        <strain evidence="7">IFO 4308</strain>
    </source>
</reference>
<keyword evidence="8" id="KW-1185">Reference proteome</keyword>
<evidence type="ECO:0000313" key="7">
    <source>
        <dbReference type="EMBL" id="BCS00292.1"/>
    </source>
</evidence>
<feature type="domain" description="Zn(2)-C6 fungal-type" evidence="6">
    <location>
        <begin position="24"/>
        <end position="54"/>
    </location>
</feature>
<dbReference type="PROSITE" id="PS50048">
    <property type="entry name" value="ZN2_CY6_FUNGAL_2"/>
    <property type="match status" value="1"/>
</dbReference>
<dbReference type="Gene3D" id="4.10.240.10">
    <property type="entry name" value="Zn(2)-C6 fungal-type DNA-binding domain"/>
    <property type="match status" value="1"/>
</dbReference>
<dbReference type="Proteomes" id="UP000661280">
    <property type="component" value="Chromosome 5"/>
</dbReference>
<dbReference type="SUPFAM" id="SSF57701">
    <property type="entry name" value="Zn2/Cys6 DNA-binding domain"/>
    <property type="match status" value="1"/>
</dbReference>
<dbReference type="PANTHER" id="PTHR37534:SF16">
    <property type="entry name" value="ZN(II)2CYS6 TRANSCRIPTION FACTOR (EUROFUNG)-RELATED"/>
    <property type="match status" value="1"/>
</dbReference>
<evidence type="ECO:0000256" key="5">
    <source>
        <dbReference type="ARBA" id="ARBA00023242"/>
    </source>
</evidence>
<comment type="subcellular location">
    <subcellularLocation>
        <location evidence="1">Nucleus</location>
    </subcellularLocation>
</comment>
<dbReference type="InterPro" id="IPR036864">
    <property type="entry name" value="Zn2-C6_fun-type_DNA-bd_sf"/>
</dbReference>
<evidence type="ECO:0000256" key="3">
    <source>
        <dbReference type="ARBA" id="ARBA00023125"/>
    </source>
</evidence>
<evidence type="ECO:0000256" key="1">
    <source>
        <dbReference type="ARBA" id="ARBA00004123"/>
    </source>
</evidence>
<dbReference type="RefSeq" id="XP_041544054.1">
    <property type="nucleotide sequence ID" value="XM_041690473.1"/>
</dbReference>
<dbReference type="SMART" id="SM00066">
    <property type="entry name" value="GAL4"/>
    <property type="match status" value="1"/>
</dbReference>
<gene>
    <name evidence="7" type="ORF">AKAW2_50633A</name>
</gene>
<dbReference type="OrthoDB" id="1919336at2759"/>
<accession>A0A7R7WC89</accession>
<keyword evidence="3" id="KW-0238">DNA-binding</keyword>
<dbReference type="GO" id="GO:0000976">
    <property type="term" value="F:transcription cis-regulatory region binding"/>
    <property type="evidence" value="ECO:0007669"/>
    <property type="project" value="TreeGrafter"/>
</dbReference>
<keyword evidence="4" id="KW-0804">Transcription</keyword>
<dbReference type="GO" id="GO:0045944">
    <property type="term" value="P:positive regulation of transcription by RNA polymerase II"/>
    <property type="evidence" value="ECO:0007669"/>
    <property type="project" value="TreeGrafter"/>
</dbReference>
<dbReference type="GO" id="GO:0005634">
    <property type="term" value="C:nucleus"/>
    <property type="evidence" value="ECO:0007669"/>
    <property type="project" value="UniProtKB-SubCell"/>
</dbReference>
<dbReference type="GO" id="GO:0000981">
    <property type="term" value="F:DNA-binding transcription factor activity, RNA polymerase II-specific"/>
    <property type="evidence" value="ECO:0007669"/>
    <property type="project" value="InterPro"/>
</dbReference>
<keyword evidence="2" id="KW-0805">Transcription regulation</keyword>
<sequence>MTRDTLLMKTTDCCIKPPVRSRSGCLTCRRRKKRCDERRPSCTGCQRNRLECQWESVDSIVWPKRRKTRAGLAEKLLPDQAQGMVNVFSVLTPDIVSRLLRHFLNASPRWLSTRTGSRRTDYLKWLSPALSKSHVVRSCVLAIAAADLLKYYRNHPQLQHAAAEYYGQAVSSLRGAIESEMALASLSGGFLSGTNHLQASIPYFANMNLDYTPLSVLLLCLHETQNFTSRERILPHLNAAAFMLQNRIHCGSMNTELRGYLFEMFCYFFALARFSLGSKLLIAQADPIFASPSIIRLIQHGHIMGTSQSLFIAIYRISRLSHNLQSSKSADVLPARQELLLMDQELRAYQSQLTHDNTMDQEHLNDVITSNLYSLACRIHIKALFPPHGSDDKDIVHSLVDEFINNLQHLPPHSPSQNILCWPLVVAGLSARNSAHQRIIVAKLNNIHEEWKSAVFSKSADFLRDSGEGIGR</sequence>
<dbReference type="Pfam" id="PF00172">
    <property type="entry name" value="Zn_clus"/>
    <property type="match status" value="1"/>
</dbReference>